<feature type="compositionally biased region" description="Basic and acidic residues" evidence="1">
    <location>
        <begin position="18"/>
        <end position="27"/>
    </location>
</feature>
<dbReference type="AlphaFoldDB" id="A0A6G1H1Y3"/>
<feature type="compositionally biased region" description="Polar residues" evidence="1">
    <location>
        <begin position="64"/>
        <end position="77"/>
    </location>
</feature>
<dbReference type="EMBL" id="ML977154">
    <property type="protein sequence ID" value="KAF1987074.1"/>
    <property type="molecule type" value="Genomic_DNA"/>
</dbReference>
<feature type="region of interest" description="Disordered" evidence="1">
    <location>
        <begin position="97"/>
        <end position="138"/>
    </location>
</feature>
<feature type="region of interest" description="Disordered" evidence="1">
    <location>
        <begin position="1"/>
        <end position="85"/>
    </location>
</feature>
<name>A0A6G1H1Y3_9PEZI</name>
<evidence type="ECO:0000256" key="1">
    <source>
        <dbReference type="SAM" id="MobiDB-lite"/>
    </source>
</evidence>
<accession>A0A6G1H1Y3</accession>
<protein>
    <submittedName>
        <fullName evidence="2">Uncharacterized protein</fullName>
    </submittedName>
</protein>
<dbReference type="Proteomes" id="UP000800041">
    <property type="component" value="Unassembled WGS sequence"/>
</dbReference>
<gene>
    <name evidence="2" type="ORF">K402DRAFT_403981</name>
</gene>
<reference evidence="2" key="1">
    <citation type="journal article" date="2020" name="Stud. Mycol.">
        <title>101 Dothideomycetes genomes: a test case for predicting lifestyles and emergence of pathogens.</title>
        <authorList>
            <person name="Haridas S."/>
            <person name="Albert R."/>
            <person name="Binder M."/>
            <person name="Bloem J."/>
            <person name="Labutti K."/>
            <person name="Salamov A."/>
            <person name="Andreopoulos B."/>
            <person name="Baker S."/>
            <person name="Barry K."/>
            <person name="Bills G."/>
            <person name="Bluhm B."/>
            <person name="Cannon C."/>
            <person name="Castanera R."/>
            <person name="Culley D."/>
            <person name="Daum C."/>
            <person name="Ezra D."/>
            <person name="Gonzalez J."/>
            <person name="Henrissat B."/>
            <person name="Kuo A."/>
            <person name="Liang C."/>
            <person name="Lipzen A."/>
            <person name="Lutzoni F."/>
            <person name="Magnuson J."/>
            <person name="Mondo S."/>
            <person name="Nolan M."/>
            <person name="Ohm R."/>
            <person name="Pangilinan J."/>
            <person name="Park H.-J."/>
            <person name="Ramirez L."/>
            <person name="Alfaro M."/>
            <person name="Sun H."/>
            <person name="Tritt A."/>
            <person name="Yoshinaga Y."/>
            <person name="Zwiers L.-H."/>
            <person name="Turgeon B."/>
            <person name="Goodwin S."/>
            <person name="Spatafora J."/>
            <person name="Crous P."/>
            <person name="Grigoriev I."/>
        </authorList>
    </citation>
    <scope>NUCLEOTIDE SEQUENCE</scope>
    <source>
        <strain evidence="2">CBS 113979</strain>
    </source>
</reference>
<feature type="compositionally biased region" description="Polar residues" evidence="1">
    <location>
        <begin position="1"/>
        <end position="17"/>
    </location>
</feature>
<evidence type="ECO:0000313" key="2">
    <source>
        <dbReference type="EMBL" id="KAF1987074.1"/>
    </source>
</evidence>
<keyword evidence="3" id="KW-1185">Reference proteome</keyword>
<sequence length="197" mass="21641">MAHSLKSQNLRPSTPRRSTLEDAESRPPHIGRAAAGWAEWNAGPAHPADERRDGYPFPFFSPWVTHQHNSDSDSGNGNEEKEPTTTITTVLRQGPLLAHPNPFDPSPPLVPSHPIPPHLNPTPVLGNSRNSNGENRNRTSHRLCRFVVRDRSIARNKADDGVGKESTSSLLCVQPHAYFESQFGFATRCGSASASFH</sequence>
<organism evidence="2 3">
    <name type="scientific">Aulographum hederae CBS 113979</name>
    <dbReference type="NCBI Taxonomy" id="1176131"/>
    <lineage>
        <taxon>Eukaryota</taxon>
        <taxon>Fungi</taxon>
        <taxon>Dikarya</taxon>
        <taxon>Ascomycota</taxon>
        <taxon>Pezizomycotina</taxon>
        <taxon>Dothideomycetes</taxon>
        <taxon>Pleosporomycetidae</taxon>
        <taxon>Aulographales</taxon>
        <taxon>Aulographaceae</taxon>
    </lineage>
</organism>
<proteinExistence type="predicted"/>
<feature type="compositionally biased region" description="Pro residues" evidence="1">
    <location>
        <begin position="102"/>
        <end position="120"/>
    </location>
</feature>
<evidence type="ECO:0000313" key="3">
    <source>
        <dbReference type="Proteomes" id="UP000800041"/>
    </source>
</evidence>